<evidence type="ECO:0000313" key="8">
    <source>
        <dbReference type="EMBL" id="MYN44831.1"/>
    </source>
</evidence>
<evidence type="ECO:0000256" key="2">
    <source>
        <dbReference type="ARBA" id="ARBA00022481"/>
    </source>
</evidence>
<dbReference type="InterPro" id="IPR004089">
    <property type="entry name" value="MCPsignal_dom"/>
</dbReference>
<dbReference type="SMART" id="SM00304">
    <property type="entry name" value="HAMP"/>
    <property type="match status" value="1"/>
</dbReference>
<dbReference type="GO" id="GO:0006935">
    <property type="term" value="P:chemotaxis"/>
    <property type="evidence" value="ECO:0007669"/>
    <property type="project" value="InterPro"/>
</dbReference>
<comment type="subcellular location">
    <subcellularLocation>
        <location evidence="1">Membrane</location>
    </subcellularLocation>
</comment>
<dbReference type="FunFam" id="1.10.287.950:FF:000001">
    <property type="entry name" value="Methyl-accepting chemotaxis sensory transducer"/>
    <property type="match status" value="1"/>
</dbReference>
<keyword evidence="9" id="KW-1185">Reference proteome</keyword>
<dbReference type="GO" id="GO:0005886">
    <property type="term" value="C:plasma membrane"/>
    <property type="evidence" value="ECO:0007669"/>
    <property type="project" value="TreeGrafter"/>
</dbReference>
<dbReference type="PROSITE" id="PS50885">
    <property type="entry name" value="HAMP"/>
    <property type="match status" value="1"/>
</dbReference>
<evidence type="ECO:0000256" key="1">
    <source>
        <dbReference type="ARBA" id="ARBA00004370"/>
    </source>
</evidence>
<keyword evidence="5" id="KW-0175">Coiled coil</keyword>
<organism evidence="8 9">
    <name type="scientific">Duganella fentianensis</name>
    <dbReference type="NCBI Taxonomy" id="2692177"/>
    <lineage>
        <taxon>Bacteria</taxon>
        <taxon>Pseudomonadati</taxon>
        <taxon>Pseudomonadota</taxon>
        <taxon>Betaproteobacteria</taxon>
        <taxon>Burkholderiales</taxon>
        <taxon>Oxalobacteraceae</taxon>
        <taxon>Telluria group</taxon>
        <taxon>Duganella</taxon>
    </lineage>
</organism>
<proteinExistence type="inferred from homology"/>
<keyword evidence="2" id="KW-0488">Methylation</keyword>
<dbReference type="SUPFAM" id="SSF58104">
    <property type="entry name" value="Methyl-accepting chemotaxis protein (MCP) signaling domain"/>
    <property type="match status" value="1"/>
</dbReference>
<comment type="similarity">
    <text evidence="3">Belongs to the methyl-accepting chemotaxis (MCP) protein family.</text>
</comment>
<keyword evidence="4" id="KW-0807">Transducer</keyword>
<evidence type="ECO:0000313" key="9">
    <source>
        <dbReference type="Proteomes" id="UP000444316"/>
    </source>
</evidence>
<evidence type="ECO:0000256" key="5">
    <source>
        <dbReference type="SAM" id="Coils"/>
    </source>
</evidence>
<dbReference type="Proteomes" id="UP000444316">
    <property type="component" value="Unassembled WGS sequence"/>
</dbReference>
<dbReference type="CDD" id="cd11386">
    <property type="entry name" value="MCP_signal"/>
    <property type="match status" value="1"/>
</dbReference>
<reference evidence="8" key="1">
    <citation type="submission" date="2019-12" db="EMBL/GenBank/DDBJ databases">
        <title>Novel species isolated from a subtropical stream in China.</title>
        <authorList>
            <person name="Lu H."/>
        </authorList>
    </citation>
    <scope>NUCLEOTIDE SEQUENCE [LARGE SCALE GENOMIC DNA]</scope>
    <source>
        <strain evidence="8">FT93W</strain>
    </source>
</reference>
<dbReference type="PROSITE" id="PS50111">
    <property type="entry name" value="CHEMOTAXIS_TRANSDUC_2"/>
    <property type="match status" value="1"/>
</dbReference>
<protein>
    <submittedName>
        <fullName evidence="8">HAMP domain-containing protein</fullName>
    </submittedName>
</protein>
<dbReference type="GO" id="GO:0007165">
    <property type="term" value="P:signal transduction"/>
    <property type="evidence" value="ECO:0007669"/>
    <property type="project" value="UniProtKB-KW"/>
</dbReference>
<dbReference type="PANTHER" id="PTHR43531:SF14">
    <property type="entry name" value="METHYL-ACCEPTING CHEMOTAXIS PROTEIN I-RELATED"/>
    <property type="match status" value="1"/>
</dbReference>
<dbReference type="Gene3D" id="1.10.287.950">
    <property type="entry name" value="Methyl-accepting chemotaxis protein"/>
    <property type="match status" value="1"/>
</dbReference>
<accession>A0A845HZC3</accession>
<comment type="caution">
    <text evidence="8">The sequence shown here is derived from an EMBL/GenBank/DDBJ whole genome shotgun (WGS) entry which is preliminary data.</text>
</comment>
<dbReference type="InterPro" id="IPR004090">
    <property type="entry name" value="Chemotax_Me-accpt_rcpt"/>
</dbReference>
<dbReference type="Pfam" id="PF00672">
    <property type="entry name" value="HAMP"/>
    <property type="match status" value="1"/>
</dbReference>
<dbReference type="PRINTS" id="PR00260">
    <property type="entry name" value="CHEMTRNSDUCR"/>
</dbReference>
<dbReference type="SMART" id="SM00283">
    <property type="entry name" value="MA"/>
    <property type="match status" value="1"/>
</dbReference>
<name>A0A845HZC3_9BURK</name>
<evidence type="ECO:0000259" key="7">
    <source>
        <dbReference type="PROSITE" id="PS50885"/>
    </source>
</evidence>
<feature type="coiled-coil region" evidence="5">
    <location>
        <begin position="291"/>
        <end position="318"/>
    </location>
</feature>
<dbReference type="CDD" id="cd06225">
    <property type="entry name" value="HAMP"/>
    <property type="match status" value="1"/>
</dbReference>
<feature type="domain" description="Methyl-accepting transducer" evidence="6">
    <location>
        <begin position="272"/>
        <end position="501"/>
    </location>
</feature>
<dbReference type="GO" id="GO:0004888">
    <property type="term" value="F:transmembrane signaling receptor activity"/>
    <property type="evidence" value="ECO:0007669"/>
    <property type="project" value="InterPro"/>
</dbReference>
<feature type="domain" description="HAMP" evidence="7">
    <location>
        <begin position="215"/>
        <end position="267"/>
    </location>
</feature>
<dbReference type="InterPro" id="IPR051310">
    <property type="entry name" value="MCP_chemotaxis"/>
</dbReference>
<gene>
    <name evidence="8" type="ORF">GTP23_07060</name>
</gene>
<evidence type="ECO:0000256" key="4">
    <source>
        <dbReference type="PROSITE-ProRule" id="PRU00284"/>
    </source>
</evidence>
<dbReference type="Pfam" id="PF00015">
    <property type="entry name" value="MCPsignal"/>
    <property type="match status" value="1"/>
</dbReference>
<dbReference type="InterPro" id="IPR003660">
    <property type="entry name" value="HAMP_dom"/>
</dbReference>
<sequence>MEWMRNLTVGQRITLLITTFVAGFLLFGVTARSTLKELEVNGPVYNRIVQGKDLLADVLPPPEFIVESYLTATELRTAGDDERAALAQQLQRQQKDFIERKQYWVSQKLDAELADLVLHQSSEPAEAFFRVALGEFVPALQHDDGAGAERAFQQMKKAYQSHRAAVEKIVQRANARASADETDALQVSVARERVLWLAFLITLAVSISIGVAVSRGITGPLGAAVRITREVANGDLTRVIETRSRDETGQLLQAMGEMSDGLKQTVAKIHLAAETIERGVEEIASGNQDLSDRTENQASALEETAASLEELTAAVRKNADSARQADAFAGSASEIAERGGDEVSRVVDMMKAITQSSARIVEIISVIDSIAFQTNILALNAAVEAARAGEQGRGFAVVATEVRSLAQRSASAAKEIKLLIDDSVDKIKAGSNAVDAAGATMKAIVDSVHQVSAVIADISAAGNEQSQGIEQVSQAIMEMDQVTQQNAALVEEAAAAAASLRDQAVLLIESVDVFKTGTHAVAPATQLRRAPAQLPLA</sequence>
<dbReference type="EMBL" id="WWCL01000001">
    <property type="protein sequence ID" value="MYN44831.1"/>
    <property type="molecule type" value="Genomic_DNA"/>
</dbReference>
<dbReference type="PANTHER" id="PTHR43531">
    <property type="entry name" value="PROTEIN ICFG"/>
    <property type="match status" value="1"/>
</dbReference>
<dbReference type="AlphaFoldDB" id="A0A845HZC3"/>
<evidence type="ECO:0000259" key="6">
    <source>
        <dbReference type="PROSITE" id="PS50111"/>
    </source>
</evidence>
<evidence type="ECO:0000256" key="3">
    <source>
        <dbReference type="ARBA" id="ARBA00029447"/>
    </source>
</evidence>